<gene>
    <name evidence="1" type="ORF">FFUJ_03828</name>
</gene>
<dbReference type="EMBL" id="HF679024">
    <property type="protein sequence ID" value="CCT64910.1"/>
    <property type="molecule type" value="Genomic_DNA"/>
</dbReference>
<organism evidence="1 2">
    <name type="scientific">Gibberella fujikuroi (strain CBS 195.34 / IMI 58289 / NRRL A-6831)</name>
    <name type="common">Bakanae and foot rot disease fungus</name>
    <name type="synonym">Fusarium fujikuroi</name>
    <dbReference type="NCBI Taxonomy" id="1279085"/>
    <lineage>
        <taxon>Eukaryota</taxon>
        <taxon>Fungi</taxon>
        <taxon>Dikarya</taxon>
        <taxon>Ascomycota</taxon>
        <taxon>Pezizomycotina</taxon>
        <taxon>Sordariomycetes</taxon>
        <taxon>Hypocreomycetidae</taxon>
        <taxon>Hypocreales</taxon>
        <taxon>Nectriaceae</taxon>
        <taxon>Fusarium</taxon>
        <taxon>Fusarium fujikuroi species complex</taxon>
    </lineage>
</organism>
<keyword evidence="2" id="KW-1185">Reference proteome</keyword>
<sequence length="372" mass="41548">MAIDGLYASLVYVDETNSSTTYVFNTKPQSLMRWEAILDFRFEIQRYWQSLVNIAQKQDLPGLHILLESFPTSAHLYDAAIFTFRNTLTGSEPGDLHGIFALCSLSYLALRHSQKIGKPAADNIFYDINIWRDLIGDPQNRQLFSSLIQRLWDDMTASCYQTEQFLDPDSLVNGQDCISSQSAVMQDISSLGDFADPFWGGLFEVPGSLQRPNFQMSDTTPGSHSTVLDAAKPQLSTGDLRQSAVMNILTSFIANCGDLVDIFSGQAATAKGPHSDVSLEVKNFTQALRRHDCFGDPSSRGILAVVDRFVDLNYFQNIDEVQDYIIIVGKEILSSGQTLAKVCKAVYSSTDMIKMPQVARRQRADRPPERKL</sequence>
<reference evidence="1 2" key="1">
    <citation type="journal article" date="2013" name="PLoS Pathog.">
        <title>Deciphering the cryptic genome: genome-wide analyses of the rice pathogen Fusarium fujikuroi reveal complex regulation of secondary metabolism and novel metabolites.</title>
        <authorList>
            <person name="Wiemann P."/>
            <person name="Sieber C.M."/>
            <person name="von Bargen K.W."/>
            <person name="Studt L."/>
            <person name="Niehaus E.M."/>
            <person name="Espino J.J."/>
            <person name="Huss K."/>
            <person name="Michielse C.B."/>
            <person name="Albermann S."/>
            <person name="Wagner D."/>
            <person name="Bergner S.V."/>
            <person name="Connolly L.R."/>
            <person name="Fischer A."/>
            <person name="Reuter G."/>
            <person name="Kleigrewe K."/>
            <person name="Bald T."/>
            <person name="Wingfield B.D."/>
            <person name="Ophir R."/>
            <person name="Freeman S."/>
            <person name="Hippler M."/>
            <person name="Smith K.M."/>
            <person name="Brown D.W."/>
            <person name="Proctor R.H."/>
            <person name="Munsterkotter M."/>
            <person name="Freitag M."/>
            <person name="Humpf H.U."/>
            <person name="Guldener U."/>
            <person name="Tudzynski B."/>
        </authorList>
    </citation>
    <scope>NUCLEOTIDE SEQUENCE [LARGE SCALE GENOMIC DNA]</scope>
    <source>
        <strain evidence="2">CBS 195.34 / IMI 58289 / NRRL A-6831</strain>
    </source>
</reference>
<accession>S0DR30</accession>
<dbReference type="VEuPathDB" id="FungiDB:FFUJ_03828"/>
<evidence type="ECO:0000313" key="2">
    <source>
        <dbReference type="Proteomes" id="UP000016800"/>
    </source>
</evidence>
<proteinExistence type="predicted"/>
<dbReference type="GeneID" id="35397309"/>
<evidence type="ECO:0000313" key="1">
    <source>
        <dbReference type="EMBL" id="CCT64910.1"/>
    </source>
</evidence>
<dbReference type="RefSeq" id="XP_023426991.1">
    <property type="nucleotide sequence ID" value="XM_023572956.1"/>
</dbReference>
<name>S0DR30_GIBF5</name>
<dbReference type="Proteomes" id="UP000016800">
    <property type="component" value="Chromosome II"/>
</dbReference>
<dbReference type="HOGENOM" id="CLU_746054_0_0_1"/>
<protein>
    <submittedName>
        <fullName evidence="1">Uncharacterized protein</fullName>
    </submittedName>
</protein>
<dbReference type="AlphaFoldDB" id="S0DR30"/>
<dbReference type="STRING" id="1279085.S0DR30"/>